<reference evidence="1" key="1">
    <citation type="submission" date="2021-01" db="EMBL/GenBank/DDBJ databases">
        <authorList>
            <consortium name="Genoscope - CEA"/>
            <person name="William W."/>
        </authorList>
    </citation>
    <scope>NUCLEOTIDE SEQUENCE</scope>
</reference>
<dbReference type="AlphaFoldDB" id="A0A8S1QUG8"/>
<accession>A0A8S1QUG8</accession>
<gene>
    <name evidence="1" type="ORF">PSON_ATCC_30995.1.T1200112</name>
</gene>
<keyword evidence="2" id="KW-1185">Reference proteome</keyword>
<dbReference type="OrthoDB" id="308067at2759"/>
<name>A0A8S1QUG8_9CILI</name>
<comment type="caution">
    <text evidence="1">The sequence shown here is derived from an EMBL/GenBank/DDBJ whole genome shotgun (WGS) entry which is preliminary data.</text>
</comment>
<protein>
    <submittedName>
        <fullName evidence="1">Uncharacterized protein</fullName>
    </submittedName>
</protein>
<dbReference type="Proteomes" id="UP000692954">
    <property type="component" value="Unassembled WGS sequence"/>
</dbReference>
<sequence>MSQFQFTIENSLQYLQEFHDFYNFIEIESKDLNKNPYTYPVITIFCKHIKIVYNLDMVLQQINSTGQFTCQECNQSISHPNRLQKDIRWKLKEEINEYFDTILVIHNHLFPKFLRNKKYKDLILENTVPEIIKNLIETQNSINIKQILESYDIQNLKQREIIFKAICLLDYVQVSLPVRFKACRHPECYELSSLLFYQKENQQDQLKQFVCKQRNCKIKVDISTQEKLFENIYMDNELLRIIKKGLPSIHKYKYNTITHQIEQDSKKQDGLIIDPFIFSLFQREFGLQFSVLDSQFLEYQRNITQHSYYVLQQVPDKKIQLKLKLNKYRTFQLRIIDQIIEQPSRCINCNISNVMDLKSIISNFYLQKKKQQRERTLKCPLCQYEYMINATISNLTYFDQNLFNAFEQGILIQKEGNLYYDGKKLMIEEFQQKQKLEIEDFKQNIKEKQKNLRYTFSQLFCSSNPQLRIQFPLILQKCPQQKIVEFENFYNKITQLEQQDYEQNCLRFCSCDYCQNNAFSFKDFPENVYFHEAFYKALIDFRKSNVNQNIQQFTYDFERNIVIEEQQIVPQQQQNFFIKRSLFKQGFVSLLDDEQYQKRFEKKLVDNQYYFQISQNKLNTPFGTLINNKEGFYCEENKKLSQQIQQNQEKNDWGFQIKKTETKIKTKSDGIVKGKISLDWK</sequence>
<organism evidence="1 2">
    <name type="scientific">Paramecium sonneborni</name>
    <dbReference type="NCBI Taxonomy" id="65129"/>
    <lineage>
        <taxon>Eukaryota</taxon>
        <taxon>Sar</taxon>
        <taxon>Alveolata</taxon>
        <taxon>Ciliophora</taxon>
        <taxon>Intramacronucleata</taxon>
        <taxon>Oligohymenophorea</taxon>
        <taxon>Peniculida</taxon>
        <taxon>Parameciidae</taxon>
        <taxon>Paramecium</taxon>
    </lineage>
</organism>
<proteinExistence type="predicted"/>
<evidence type="ECO:0000313" key="2">
    <source>
        <dbReference type="Proteomes" id="UP000692954"/>
    </source>
</evidence>
<dbReference type="EMBL" id="CAJJDN010000120">
    <property type="protein sequence ID" value="CAD8119261.1"/>
    <property type="molecule type" value="Genomic_DNA"/>
</dbReference>
<evidence type="ECO:0000313" key="1">
    <source>
        <dbReference type="EMBL" id="CAD8119261.1"/>
    </source>
</evidence>